<feature type="region of interest" description="Disordered" evidence="1">
    <location>
        <begin position="520"/>
        <end position="553"/>
    </location>
</feature>
<dbReference type="EMBL" id="SEOQ01000979">
    <property type="protein sequence ID" value="TFY54862.1"/>
    <property type="molecule type" value="Genomic_DNA"/>
</dbReference>
<keyword evidence="2" id="KW-1133">Transmembrane helix</keyword>
<evidence type="ECO:0000256" key="2">
    <source>
        <dbReference type="SAM" id="Phobius"/>
    </source>
</evidence>
<dbReference type="STRING" id="205917.A0A4Y9XYI6"/>
<keyword evidence="2" id="KW-0812">Transmembrane</keyword>
<protein>
    <submittedName>
        <fullName evidence="3">Uncharacterized protein</fullName>
    </submittedName>
</protein>
<dbReference type="InterPro" id="IPR040521">
    <property type="entry name" value="KDZ"/>
</dbReference>
<dbReference type="Pfam" id="PF18758">
    <property type="entry name" value="KDZ"/>
    <property type="match status" value="1"/>
</dbReference>
<dbReference type="PANTHER" id="PTHR33104">
    <property type="entry name" value="SI:DKEY-29D5.2"/>
    <property type="match status" value="1"/>
</dbReference>
<accession>A0A4Y9XYI6</accession>
<dbReference type="OrthoDB" id="2804062at2759"/>
<dbReference type="AlphaFoldDB" id="A0A4Y9XYI6"/>
<name>A0A4Y9XYI6_9AGAM</name>
<gene>
    <name evidence="3" type="ORF">EVG20_g9538</name>
</gene>
<feature type="region of interest" description="Disordered" evidence="1">
    <location>
        <begin position="692"/>
        <end position="736"/>
    </location>
</feature>
<feature type="compositionally biased region" description="Basic residues" evidence="1">
    <location>
        <begin position="541"/>
        <end position="552"/>
    </location>
</feature>
<keyword evidence="4" id="KW-1185">Reference proteome</keyword>
<feature type="compositionally biased region" description="Acidic residues" evidence="1">
    <location>
        <begin position="704"/>
        <end position="736"/>
    </location>
</feature>
<reference evidence="3 4" key="1">
    <citation type="submission" date="2019-02" db="EMBL/GenBank/DDBJ databases">
        <title>Genome sequencing of the rare red list fungi Dentipellis fragilis.</title>
        <authorList>
            <person name="Buettner E."/>
            <person name="Kellner H."/>
        </authorList>
    </citation>
    <scope>NUCLEOTIDE SEQUENCE [LARGE SCALE GENOMIC DNA]</scope>
    <source>
        <strain evidence="3 4">DSM 105465</strain>
    </source>
</reference>
<evidence type="ECO:0000256" key="1">
    <source>
        <dbReference type="SAM" id="MobiDB-lite"/>
    </source>
</evidence>
<keyword evidence="2" id="KW-0472">Membrane</keyword>
<evidence type="ECO:0000313" key="3">
    <source>
        <dbReference type="EMBL" id="TFY54862.1"/>
    </source>
</evidence>
<feature type="transmembrane region" description="Helical" evidence="2">
    <location>
        <begin position="113"/>
        <end position="133"/>
    </location>
</feature>
<proteinExistence type="predicted"/>
<dbReference type="PANTHER" id="PTHR33104:SF2">
    <property type="entry name" value="CXC3 LIKE CYSTEINE CLUSTER DOMAIN-CONTAINING PROTEIN"/>
    <property type="match status" value="1"/>
</dbReference>
<sequence>MYIRFLYALLLAIDANFKLKLKSHGYLDLELAPGWSYFVPEGRYQKHLASNEDEEEMKTCDSTFAAVDHANTPGQKRFSINGVGAVVCARHAFFRPNGVGDLPRGERYVSMGFLLLMTISIAGIIWQMLVISYDIACQFSKNFQKRMATFPPNFRINPALTSVMFLVPKFHLPAHGPKCQADFSFNNTEGVGRTYGEGIEANWSKTNRAALSSWEMSAGARHESLNDIFGAINWGKIVSMGILFARSLKEAVYMLAKQEARYKDLRETFPPAVIERWDNMIMAWDADKSQPNPYDEPVQGEVSFDLYMVPAADYETETTLADVRLEISEEEAREASQGIISLHEMTSGTFLSVGLELQDQQRRLLQKKGNKGAEQTTTKKKVTLQDKRNALHHRIQAWRQVQVLYMPIVTTLLPKMTADESGPQEPPAQPDAEETSIPKPEYEKLWMPSDLNPSLWTTGIHPGLAQKELRLREAEAEDALHEIRRLIRIHLGLRHFKKTQVNGPGQKRNTRTREFIADFLLKRDHPSGNDGEDEDDYPNQKGKKALERRRRKALGEGRKEIPWIWRTLQPDARDLPRSEEMTEDEIHESMRVTYAKARARARRWKEEIELLTEEMRRTLVFLQWKENWWYAKLDARSDAPHDIRSGLRAYAMRQSLIFNGIARSFKALWDPLCRESCLTTEFPDITQRVYASEGQSVPLSSMDDNPESDESDESDESGDEQCDDPGNETDEDFVEE</sequence>
<evidence type="ECO:0000313" key="4">
    <source>
        <dbReference type="Proteomes" id="UP000298327"/>
    </source>
</evidence>
<organism evidence="3 4">
    <name type="scientific">Dentipellis fragilis</name>
    <dbReference type="NCBI Taxonomy" id="205917"/>
    <lineage>
        <taxon>Eukaryota</taxon>
        <taxon>Fungi</taxon>
        <taxon>Dikarya</taxon>
        <taxon>Basidiomycota</taxon>
        <taxon>Agaricomycotina</taxon>
        <taxon>Agaricomycetes</taxon>
        <taxon>Russulales</taxon>
        <taxon>Hericiaceae</taxon>
        <taxon>Dentipellis</taxon>
    </lineage>
</organism>
<dbReference type="Proteomes" id="UP000298327">
    <property type="component" value="Unassembled WGS sequence"/>
</dbReference>
<comment type="caution">
    <text evidence="3">The sequence shown here is derived from an EMBL/GenBank/DDBJ whole genome shotgun (WGS) entry which is preliminary data.</text>
</comment>